<dbReference type="Proteomes" id="UP000732380">
    <property type="component" value="Unassembled WGS sequence"/>
</dbReference>
<comment type="caution">
    <text evidence="1">The sequence shown here is derived from an EMBL/GenBank/DDBJ whole genome shotgun (WGS) entry which is preliminary data.</text>
</comment>
<sequence length="83" mass="9395">MHTETVADDSVGDRLSVLAHRSLQTADRGFPLLRPATTAPWSLERRSSMILDKPMNRFAVNAVPLIERFKNGSTLLWEFIADR</sequence>
<evidence type="ECO:0000313" key="1">
    <source>
        <dbReference type="EMBL" id="KAG6110889.1"/>
    </source>
</evidence>
<reference evidence="1 2" key="1">
    <citation type="journal article" date="2020" name="bioRxiv">
        <title>Whole genome comparisons of ergot fungi reveals the divergence and evolution of species within the genus Claviceps are the result of varying mechanisms driving genome evolution and host range expansion.</title>
        <authorList>
            <person name="Wyka S.A."/>
            <person name="Mondo S.J."/>
            <person name="Liu M."/>
            <person name="Dettman J."/>
            <person name="Nalam V."/>
            <person name="Broders K.D."/>
        </authorList>
    </citation>
    <scope>NUCLEOTIDE SEQUENCE [LARGE SCALE GENOMIC DNA]</scope>
    <source>
        <strain evidence="1 2">LM576</strain>
    </source>
</reference>
<gene>
    <name evidence="1" type="ORF">E4U13_005175</name>
</gene>
<accession>A0A9P7TVB8</accession>
<proteinExistence type="predicted"/>
<dbReference type="AlphaFoldDB" id="A0A9P7TVB8"/>
<name>A0A9P7TVB8_9HYPO</name>
<organism evidence="1 2">
    <name type="scientific">Claviceps humidiphila</name>
    <dbReference type="NCBI Taxonomy" id="1294629"/>
    <lineage>
        <taxon>Eukaryota</taxon>
        <taxon>Fungi</taxon>
        <taxon>Dikarya</taxon>
        <taxon>Ascomycota</taxon>
        <taxon>Pezizomycotina</taxon>
        <taxon>Sordariomycetes</taxon>
        <taxon>Hypocreomycetidae</taxon>
        <taxon>Hypocreales</taxon>
        <taxon>Clavicipitaceae</taxon>
        <taxon>Claviceps</taxon>
    </lineage>
</organism>
<evidence type="ECO:0000313" key="2">
    <source>
        <dbReference type="Proteomes" id="UP000732380"/>
    </source>
</evidence>
<dbReference type="EMBL" id="SRQM01000412">
    <property type="protein sequence ID" value="KAG6110889.1"/>
    <property type="molecule type" value="Genomic_DNA"/>
</dbReference>
<protein>
    <submittedName>
        <fullName evidence="1">Uncharacterized protein</fullName>
    </submittedName>
</protein>
<keyword evidence="2" id="KW-1185">Reference proteome</keyword>